<dbReference type="EMBL" id="JAGGLB010000030">
    <property type="protein sequence ID" value="MBP1994982.1"/>
    <property type="molecule type" value="Genomic_DNA"/>
</dbReference>
<accession>A0ABS4J582</accession>
<dbReference type="InterPro" id="IPR053139">
    <property type="entry name" value="Surface_bspA-like"/>
</dbReference>
<dbReference type="InterPro" id="IPR032675">
    <property type="entry name" value="LRR_dom_sf"/>
</dbReference>
<name>A0ABS4J582_9BACL</name>
<organism evidence="2 3">
    <name type="scientific">Paenibacillus eucommiae</name>
    <dbReference type="NCBI Taxonomy" id="1355755"/>
    <lineage>
        <taxon>Bacteria</taxon>
        <taxon>Bacillati</taxon>
        <taxon>Bacillota</taxon>
        <taxon>Bacilli</taxon>
        <taxon>Bacillales</taxon>
        <taxon>Paenibacillaceae</taxon>
        <taxon>Paenibacillus</taxon>
    </lineage>
</organism>
<protein>
    <recommendedName>
        <fullName evidence="4">Leucine-rich repeat domain-containing protein</fullName>
    </recommendedName>
</protein>
<evidence type="ECO:0000313" key="3">
    <source>
        <dbReference type="Proteomes" id="UP001519287"/>
    </source>
</evidence>
<dbReference type="InterPro" id="IPR026906">
    <property type="entry name" value="LRR_5"/>
</dbReference>
<comment type="caution">
    <text evidence="2">The sequence shown here is derived from an EMBL/GenBank/DDBJ whole genome shotgun (WGS) entry which is preliminary data.</text>
</comment>
<dbReference type="SUPFAM" id="SSF52058">
    <property type="entry name" value="L domain-like"/>
    <property type="match status" value="1"/>
</dbReference>
<keyword evidence="3" id="KW-1185">Reference proteome</keyword>
<keyword evidence="1" id="KW-0732">Signal</keyword>
<gene>
    <name evidence="2" type="ORF">J2Z66_006624</name>
</gene>
<evidence type="ECO:0000313" key="2">
    <source>
        <dbReference type="EMBL" id="MBP1994982.1"/>
    </source>
</evidence>
<evidence type="ECO:0008006" key="4">
    <source>
        <dbReference type="Google" id="ProtNLM"/>
    </source>
</evidence>
<reference evidence="2 3" key="1">
    <citation type="submission" date="2021-03" db="EMBL/GenBank/DDBJ databases">
        <title>Genomic Encyclopedia of Type Strains, Phase IV (KMG-IV): sequencing the most valuable type-strain genomes for metagenomic binning, comparative biology and taxonomic classification.</title>
        <authorList>
            <person name="Goeker M."/>
        </authorList>
    </citation>
    <scope>NUCLEOTIDE SEQUENCE [LARGE SCALE GENOMIC DNA]</scope>
    <source>
        <strain evidence="2 3">DSM 26048</strain>
    </source>
</reference>
<feature type="chain" id="PRO_5045756911" description="Leucine-rich repeat domain-containing protein" evidence="1">
    <location>
        <begin position="35"/>
        <end position="1019"/>
    </location>
</feature>
<evidence type="ECO:0000256" key="1">
    <source>
        <dbReference type="SAM" id="SignalP"/>
    </source>
</evidence>
<dbReference type="RefSeq" id="WP_209976812.1">
    <property type="nucleotide sequence ID" value="NZ_JAGGLB010000030.1"/>
</dbReference>
<sequence>MMLRGFSRKTGLTALSILLLLGSVMSFPVSTVQAAVHGGVFEYEDLGDGTAIITSYIGASGVDVVIPNTVGSGLIVVEIGMNAFKNKQLPSVTIPEGVTTIGIAAFAENKLTSLILPSSLTTIDNTAFMYNELATLTIPEGVTTIGTAAFEENNLTSLTLPSSLTTIGNALFKYNELATLTIPEGVTTIGTAAFEENKLTSLTLPSSLTTIDNSAFKINELATLTIPEGVTTIGPQAFEANKLTSLTLPSSLTTIDNSAFKYNELATLTIPEGVTTIGPAAFERNKLTSLTLPSSLTTIGNALFKYNELATLTIPEGVTTIGTAAFEANKLTSLTLPSSLTTIDNSAFKINELATLTIPEGVTTIGPGAFEENKLTSVMIPDSVTTIGNRAFYYNALLSDVLVLSENITFQSNQIFNYNLSNLTLYSYDSSTSKTYATVNSLHFQTITAELADLELNIPGLTFNLAERTFNLMTNANAVIVTPTPVVPFSEVKVNHTLVPYGSDSPSIDLTEGTVTITLDVEAPDNSTEQYTVVFKVDHTSPSIDLTANPTTPTNGNVTVTVGTDGTGSAIDSVKWATGSQVAAFFATGGQVLTGGSFAATVNGTYTVYARDEAGNESVEMITISNIDRNVPTINLTASPTTPTNGNVTITVGTDGTGSAIDGVKWATGSQVAAFFATGGQVLTGGSFDATVNGTYTVYARDEAGNEAVEMITISNIDRNLPTVDLTASPTSSTNGNVTVTVATYASSGISELKWAAGNEGTAFFTTDGEAIIGNEFTVTSNGTYTVYARDNAGNEAVETIAISNIDRNVPTIDLTGSPTSSTNGNVTVTMATYASSGISELKWAAGNEGTAFFATGGEAIVGNEFIVTANGTYTVYARDNAGNEAVETIAISNIDRNVPTIDLTGSPTSSTNGNVTVTVATYASSGISELRWAAGNEGTAFFATGGEAIVGNEFTVTANGTYTVYTRDNAGNEAVETIAISNIDRNVPTIDLTVSPTSSTNGNVTVTVATYASSGISE</sequence>
<dbReference type="PANTHER" id="PTHR45661:SF3">
    <property type="entry name" value="IG-LIKE DOMAIN-CONTAINING PROTEIN"/>
    <property type="match status" value="1"/>
</dbReference>
<feature type="non-terminal residue" evidence="2">
    <location>
        <position position="1019"/>
    </location>
</feature>
<dbReference type="Proteomes" id="UP001519287">
    <property type="component" value="Unassembled WGS sequence"/>
</dbReference>
<dbReference type="PANTHER" id="PTHR45661">
    <property type="entry name" value="SURFACE ANTIGEN"/>
    <property type="match status" value="1"/>
</dbReference>
<dbReference type="Pfam" id="PF13306">
    <property type="entry name" value="LRR_5"/>
    <property type="match status" value="2"/>
</dbReference>
<dbReference type="Gene3D" id="3.80.10.10">
    <property type="entry name" value="Ribonuclease Inhibitor"/>
    <property type="match status" value="4"/>
</dbReference>
<proteinExistence type="predicted"/>
<feature type="signal peptide" evidence="1">
    <location>
        <begin position="1"/>
        <end position="34"/>
    </location>
</feature>